<feature type="region of interest" description="Disordered" evidence="8">
    <location>
        <begin position="1"/>
        <end position="20"/>
    </location>
</feature>
<dbReference type="CDD" id="cd02440">
    <property type="entry name" value="AdoMet_MTases"/>
    <property type="match status" value="1"/>
</dbReference>
<dbReference type="PROSITE" id="PS51684">
    <property type="entry name" value="SAM_MT_TRM5_TYW2"/>
    <property type="match status" value="1"/>
</dbReference>
<comment type="catalytic activity">
    <reaction evidence="7">
        <text>4-demethylwyosine(37) in tRNA(Phe) + S-adenosyl-L-methionine = 4-demethyl-7-[(3S)-3-amino-3-carboxypropyl]wyosine(37) in tRNA(Phe) + S-methyl-5'-thioadenosine + H(+)</text>
        <dbReference type="Rhea" id="RHEA:36355"/>
        <dbReference type="Rhea" id="RHEA-COMP:10164"/>
        <dbReference type="Rhea" id="RHEA-COMP:10378"/>
        <dbReference type="ChEBI" id="CHEBI:15378"/>
        <dbReference type="ChEBI" id="CHEBI:17509"/>
        <dbReference type="ChEBI" id="CHEBI:59789"/>
        <dbReference type="ChEBI" id="CHEBI:64315"/>
        <dbReference type="ChEBI" id="CHEBI:73550"/>
        <dbReference type="EC" id="2.5.1.114"/>
    </reaction>
</comment>
<evidence type="ECO:0000256" key="3">
    <source>
        <dbReference type="ARBA" id="ARBA00022603"/>
    </source>
</evidence>
<dbReference type="AlphaFoldDB" id="A0A7S4ANR9"/>
<evidence type="ECO:0000256" key="8">
    <source>
        <dbReference type="SAM" id="MobiDB-lite"/>
    </source>
</evidence>
<comment type="pathway">
    <text evidence="1">tRNA modification; wybutosine-tRNA(Phe) biosynthesis.</text>
</comment>
<organism evidence="10">
    <name type="scientific">Pseudo-nitzschia australis</name>
    <dbReference type="NCBI Taxonomy" id="44445"/>
    <lineage>
        <taxon>Eukaryota</taxon>
        <taxon>Sar</taxon>
        <taxon>Stramenopiles</taxon>
        <taxon>Ochrophyta</taxon>
        <taxon>Bacillariophyta</taxon>
        <taxon>Bacillariophyceae</taxon>
        <taxon>Bacillariophycidae</taxon>
        <taxon>Bacillariales</taxon>
        <taxon>Bacillariaceae</taxon>
        <taxon>Pseudo-nitzschia</taxon>
    </lineage>
</organism>
<feature type="compositionally biased region" description="Basic residues" evidence="8">
    <location>
        <begin position="1"/>
        <end position="11"/>
    </location>
</feature>
<keyword evidence="6" id="KW-0819">tRNA processing</keyword>
<name>A0A7S4ANR9_9STRA</name>
<keyword evidence="4" id="KW-0808">Transferase</keyword>
<evidence type="ECO:0000256" key="7">
    <source>
        <dbReference type="ARBA" id="ARBA00049400"/>
    </source>
</evidence>
<dbReference type="EC" id="2.5.1.114" evidence="2"/>
<dbReference type="PANTHER" id="PTHR23245">
    <property type="entry name" value="TRNA METHYLTRANSFERASE"/>
    <property type="match status" value="1"/>
</dbReference>
<dbReference type="Pfam" id="PF02475">
    <property type="entry name" value="TRM5-TYW2_MTfase"/>
    <property type="match status" value="1"/>
</dbReference>
<evidence type="ECO:0000256" key="4">
    <source>
        <dbReference type="ARBA" id="ARBA00022679"/>
    </source>
</evidence>
<sequence>MGKPKRTKQQRQKGTSTAAHGEEVARVAYVRKEHAKIAKSFLQEAKLLDDRFRMLPATGTALAIDCVNANAAALIAIPVCEEFNEKTIYFGGRGSSGDKNGGDNNDNENTDCLGSPSSSASILVGVGYQTCPYSTKMLGNCRSNRHNLSSSSNSKSSPCKIDSDTGATAFTESLSIARSVILDDVLLLPSAAATATTTTTNTNNRNEDLIQSEISSFAALDINDNNSNSDHHRLLQSTNKSIIDRVLQLNSTVCPGSRRRPFLEIFGDDRTVVVPPGAFEGEEFCSILRDVQRLRMQKRTEQRQNSNDDGYDDDNDDKYDNNNDANGYHFDGIVDDDIGRLYDDFWRRLASAHNSPRVVRRGGIDPNSKVRESGHRILWPRPLKKNKNKNNDFVVVRGPQSPSWIRVTEQGIKQSFDLTKVMFSRGNISEKIRFGKQLVREGEIVLDLYAGIGYYTLPAIIHGRASKVYACEWNENAVHALRFNVRDNKIEDKVEIFVGDCRESVKTHKIVDLVDRVSLGLLPSSEGGWRAAIRALRAPSGGWLHVHGNAPSSELESWTLWLCHRLDVLAREENRPRNWWILCNHVERVKSFAPTVFHYVADVFVGSLTTSDGFVPIGETFLQETNYYGTTTPLSSTISTSIGTTKGSTEATVANTTCKVWMRKSSDQNWIPALKETVVIPSCALSPDGVLSQDWMR</sequence>
<evidence type="ECO:0000256" key="5">
    <source>
        <dbReference type="ARBA" id="ARBA00022691"/>
    </source>
</evidence>
<dbReference type="GO" id="GO:0005737">
    <property type="term" value="C:cytoplasm"/>
    <property type="evidence" value="ECO:0007669"/>
    <property type="project" value="TreeGrafter"/>
</dbReference>
<dbReference type="FunFam" id="3.40.50.150:FF:000131">
    <property type="entry name" value="tRNA wybutosine-synthesizing protein 2/3/4"/>
    <property type="match status" value="1"/>
</dbReference>
<feature type="domain" description="SAM-dependent methyltransferase TRM5/TYW2-type" evidence="9">
    <location>
        <begin position="319"/>
        <end position="607"/>
    </location>
</feature>
<reference evidence="10" key="1">
    <citation type="submission" date="2021-01" db="EMBL/GenBank/DDBJ databases">
        <authorList>
            <person name="Corre E."/>
            <person name="Pelletier E."/>
            <person name="Niang G."/>
            <person name="Scheremetjew M."/>
            <person name="Finn R."/>
            <person name="Kale V."/>
            <person name="Holt S."/>
            <person name="Cochrane G."/>
            <person name="Meng A."/>
            <person name="Brown T."/>
            <person name="Cohen L."/>
        </authorList>
    </citation>
    <scope>NUCLEOTIDE SEQUENCE</scope>
    <source>
        <strain evidence="10">10249 10 AB</strain>
    </source>
</reference>
<evidence type="ECO:0000313" key="10">
    <source>
        <dbReference type="EMBL" id="CAE0721747.1"/>
    </source>
</evidence>
<dbReference type="GO" id="GO:0031591">
    <property type="term" value="P:wybutosine biosynthetic process"/>
    <property type="evidence" value="ECO:0007669"/>
    <property type="project" value="TreeGrafter"/>
</dbReference>
<evidence type="ECO:0000259" key="9">
    <source>
        <dbReference type="PROSITE" id="PS51684"/>
    </source>
</evidence>
<keyword evidence="3" id="KW-0489">Methyltransferase</keyword>
<dbReference type="GO" id="GO:0008175">
    <property type="term" value="F:tRNA methyltransferase activity"/>
    <property type="evidence" value="ECO:0007669"/>
    <property type="project" value="TreeGrafter"/>
</dbReference>
<dbReference type="GO" id="GO:0030488">
    <property type="term" value="P:tRNA methylation"/>
    <property type="evidence" value="ECO:0007669"/>
    <property type="project" value="TreeGrafter"/>
</dbReference>
<dbReference type="EMBL" id="HBIX01020616">
    <property type="protein sequence ID" value="CAE0721747.1"/>
    <property type="molecule type" value="Transcribed_RNA"/>
</dbReference>
<dbReference type="InterPro" id="IPR030382">
    <property type="entry name" value="MeTrfase_TRM5/TYW2"/>
</dbReference>
<evidence type="ECO:0000256" key="1">
    <source>
        <dbReference type="ARBA" id="ARBA00004797"/>
    </source>
</evidence>
<feature type="region of interest" description="Disordered" evidence="8">
    <location>
        <begin position="296"/>
        <end position="326"/>
    </location>
</feature>
<gene>
    <name evidence="10" type="ORF">PAUS00366_LOCUS14502</name>
</gene>
<accession>A0A7S4ANR9</accession>
<protein>
    <recommendedName>
        <fullName evidence="2">tRNA(Phe) (4-demethylwyosine(37)-C(7)) aminocarboxypropyltransferase</fullName>
        <ecNumber evidence="2">2.5.1.114</ecNumber>
    </recommendedName>
</protein>
<dbReference type="InterPro" id="IPR029063">
    <property type="entry name" value="SAM-dependent_MTases_sf"/>
</dbReference>
<evidence type="ECO:0000256" key="2">
    <source>
        <dbReference type="ARBA" id="ARBA00012265"/>
    </source>
</evidence>
<evidence type="ECO:0000256" key="6">
    <source>
        <dbReference type="ARBA" id="ARBA00022694"/>
    </source>
</evidence>
<dbReference type="Gene3D" id="3.40.50.150">
    <property type="entry name" value="Vaccinia Virus protein VP39"/>
    <property type="match status" value="1"/>
</dbReference>
<dbReference type="SUPFAM" id="SSF53335">
    <property type="entry name" value="S-adenosyl-L-methionine-dependent methyltransferases"/>
    <property type="match status" value="1"/>
</dbReference>
<keyword evidence="5" id="KW-0949">S-adenosyl-L-methionine</keyword>
<dbReference type="PANTHER" id="PTHR23245:SF25">
    <property type="entry name" value="TRNA WYBUTOSINE-SYNTHESIZING PROTEIN 2 HOMOLOG"/>
    <property type="match status" value="1"/>
</dbReference>
<dbReference type="InterPro" id="IPR056743">
    <property type="entry name" value="TRM5-TYW2-like_MTfase"/>
</dbReference>
<proteinExistence type="predicted"/>
<dbReference type="GO" id="GO:0102522">
    <property type="term" value="F:tRNA 4-demethylwyosine alpha-amino-alpha-carboxypropyltransferase activity"/>
    <property type="evidence" value="ECO:0007669"/>
    <property type="project" value="UniProtKB-EC"/>
</dbReference>